<reference evidence="2 3" key="1">
    <citation type="submission" date="2024-03" db="EMBL/GenBank/DDBJ databases">
        <title>The genome assembly and annotation of the cricket Gryllus longicercus Weissman &amp; Gray.</title>
        <authorList>
            <person name="Szrajer S."/>
            <person name="Gray D."/>
            <person name="Ylla G."/>
        </authorList>
    </citation>
    <scope>NUCLEOTIDE SEQUENCE [LARGE SCALE GENOMIC DNA]</scope>
    <source>
        <strain evidence="2">DAG 2021-001</strain>
        <tissue evidence="2">Whole body minus gut</tissue>
    </source>
</reference>
<feature type="compositionally biased region" description="Low complexity" evidence="1">
    <location>
        <begin position="322"/>
        <end position="332"/>
    </location>
</feature>
<feature type="compositionally biased region" description="Low complexity" evidence="1">
    <location>
        <begin position="1023"/>
        <end position="1034"/>
    </location>
</feature>
<keyword evidence="3" id="KW-1185">Reference proteome</keyword>
<feature type="compositionally biased region" description="Basic and acidic residues" evidence="1">
    <location>
        <begin position="374"/>
        <end position="383"/>
    </location>
</feature>
<name>A0AAN9W1Q2_9ORTH</name>
<proteinExistence type="predicted"/>
<feature type="compositionally biased region" description="Low complexity" evidence="1">
    <location>
        <begin position="230"/>
        <end position="246"/>
    </location>
</feature>
<feature type="region of interest" description="Disordered" evidence="1">
    <location>
        <begin position="1"/>
        <end position="532"/>
    </location>
</feature>
<comment type="caution">
    <text evidence="2">The sequence shown here is derived from an EMBL/GenBank/DDBJ whole genome shotgun (WGS) entry which is preliminary data.</text>
</comment>
<feature type="compositionally biased region" description="Acidic residues" evidence="1">
    <location>
        <begin position="178"/>
        <end position="188"/>
    </location>
</feature>
<feature type="compositionally biased region" description="Gly residues" evidence="1">
    <location>
        <begin position="156"/>
        <end position="165"/>
    </location>
</feature>
<feature type="compositionally biased region" description="Basic residues" evidence="1">
    <location>
        <begin position="898"/>
        <end position="909"/>
    </location>
</feature>
<feature type="compositionally biased region" description="Gly residues" evidence="1">
    <location>
        <begin position="66"/>
        <end position="85"/>
    </location>
</feature>
<feature type="compositionally biased region" description="Low complexity" evidence="1">
    <location>
        <begin position="470"/>
        <end position="482"/>
    </location>
</feature>
<accession>A0AAN9W1Q2</accession>
<feature type="compositionally biased region" description="Pro residues" evidence="1">
    <location>
        <begin position="844"/>
        <end position="853"/>
    </location>
</feature>
<feature type="region of interest" description="Disordered" evidence="1">
    <location>
        <begin position="1019"/>
        <end position="1058"/>
    </location>
</feature>
<feature type="compositionally biased region" description="Basic and acidic residues" evidence="1">
    <location>
        <begin position="587"/>
        <end position="604"/>
    </location>
</feature>
<feature type="compositionally biased region" description="Basic and acidic residues" evidence="1">
    <location>
        <begin position="879"/>
        <end position="890"/>
    </location>
</feature>
<dbReference type="AlphaFoldDB" id="A0AAN9W1Q2"/>
<organism evidence="2 3">
    <name type="scientific">Gryllus longicercus</name>
    <dbReference type="NCBI Taxonomy" id="2509291"/>
    <lineage>
        <taxon>Eukaryota</taxon>
        <taxon>Metazoa</taxon>
        <taxon>Ecdysozoa</taxon>
        <taxon>Arthropoda</taxon>
        <taxon>Hexapoda</taxon>
        <taxon>Insecta</taxon>
        <taxon>Pterygota</taxon>
        <taxon>Neoptera</taxon>
        <taxon>Polyneoptera</taxon>
        <taxon>Orthoptera</taxon>
        <taxon>Ensifera</taxon>
        <taxon>Gryllidea</taxon>
        <taxon>Grylloidea</taxon>
        <taxon>Gryllidae</taxon>
        <taxon>Gryllinae</taxon>
        <taxon>Gryllus</taxon>
    </lineage>
</organism>
<feature type="compositionally biased region" description="Gly residues" evidence="1">
    <location>
        <begin position="43"/>
        <end position="56"/>
    </location>
</feature>
<feature type="region of interest" description="Disordered" evidence="1">
    <location>
        <begin position="661"/>
        <end position="741"/>
    </location>
</feature>
<dbReference type="Proteomes" id="UP001378592">
    <property type="component" value="Unassembled WGS sequence"/>
</dbReference>
<dbReference type="EMBL" id="JAZDUA010000024">
    <property type="protein sequence ID" value="KAK7872465.1"/>
    <property type="molecule type" value="Genomic_DNA"/>
</dbReference>
<feature type="compositionally biased region" description="Pro residues" evidence="1">
    <location>
        <begin position="333"/>
        <end position="342"/>
    </location>
</feature>
<feature type="compositionally biased region" description="Gly residues" evidence="1">
    <location>
        <begin position="97"/>
        <end position="111"/>
    </location>
</feature>
<feature type="region of interest" description="Disordered" evidence="1">
    <location>
        <begin position="584"/>
        <end position="604"/>
    </location>
</feature>
<feature type="compositionally biased region" description="Polar residues" evidence="1">
    <location>
        <begin position="673"/>
        <end position="686"/>
    </location>
</feature>
<feature type="compositionally biased region" description="Gly residues" evidence="1">
    <location>
        <begin position="969"/>
        <end position="978"/>
    </location>
</feature>
<gene>
    <name evidence="2" type="ORF">R5R35_014259</name>
</gene>
<feature type="region of interest" description="Disordered" evidence="1">
    <location>
        <begin position="787"/>
        <end position="978"/>
    </location>
</feature>
<feature type="compositionally biased region" description="Basic and acidic residues" evidence="1">
    <location>
        <begin position="21"/>
        <end position="34"/>
    </location>
</feature>
<feature type="compositionally biased region" description="Basic and acidic residues" evidence="1">
    <location>
        <begin position="709"/>
        <end position="727"/>
    </location>
</feature>
<protein>
    <submittedName>
        <fullName evidence="2">Uncharacterized protein</fullName>
    </submittedName>
</protein>
<feature type="compositionally biased region" description="Polar residues" evidence="1">
    <location>
        <begin position="810"/>
        <end position="819"/>
    </location>
</feature>
<evidence type="ECO:0000256" key="1">
    <source>
        <dbReference type="SAM" id="MobiDB-lite"/>
    </source>
</evidence>
<feature type="compositionally biased region" description="Low complexity" evidence="1">
    <location>
        <begin position="86"/>
        <end position="96"/>
    </location>
</feature>
<evidence type="ECO:0000313" key="2">
    <source>
        <dbReference type="EMBL" id="KAK7872465.1"/>
    </source>
</evidence>
<sequence>MARAGAARWRGRGAGTTEGDEVQRSLELLDRVLSEFDDLENGNSGGQPGPGGGGAAGAAAAADAVRGGGSGSAAPAGGGGGGGGDSVPSSPSAAGAPPGGGAVIAGGGGDAPGHASSSTPDDESPSLGHQSEDDGYMSMNGRRAKFVLSFRPVPDEGGGGGGGGAVEPLAPEPPPPPADDDEEEEDGAGDALASTDVADFPPPPEEAERIISTLLPRVSPGNSAKRSSHQHQQQAQQQPQPPAAQQTRRGRAFLSALASLRDAPAPAGPGRRVTTAATQTTLPKTRHQRPFGWETGAGCAPAAAPPPPPRELRFGSLPTPTPAHDALPLAARLPPPWLPPRTVPGVLERHRGVRRHPSQEDGSPELLPPPPPRVDYEGERARDDADDEEDERANFSEDSLEELPMPATKRSSIAWEVPLDDDPLLTPGSTKVVGRRRRRSGDHSSTGSIHRLRDADDWPDPPVSTEDEAPSPFSDSYYDSSATNDLDDFVPPKLPPQHAPNGTYIIRKGRKKERKPVPDMLSPQEIVPPKFGDLKRCSSTFDNIKSLIKEGLLEGLDDAPPDFKPPTPPGLVRVVSLPTLPSNDNSFSHHDNSHYRSKADSHRLQRPHELAVTMEEEEDLQFCSNLDNLSDEAGLSAELSSNDEENKLIEQLEREHFQNLQNKANEIRPRENGSLSRNESPLSNRNSFEKAASLESRDIGHKRNKQRSHQRDKLVNGSLTKDHERSNHSFHHKRATEVETSDPWTTVAELNHVQPVPVVEDEANGTQSSALPADNFKVTVEVLQHEFPPLPPSPVEEDEEEYSEIVHPSPAQTPQSKSDTLPEPFYRSPEPGSDPIGTRFLSRPCPPEPPPHQEPMSSLKTRSMDAGFSRGHRSHSSNNRREIPSERRTLPPEIPGPPRRRTFQKRSAHSPREEGMQTSCSLPETPIFARGCDIPRTPHRRAPDVPSGAARTTPRPSGLVTTGYRRPGAGHGTTAGLGSGGLGQALVGAELLRLAGGPGRGWYPRHRQQPRPASVERLDRLAPGHSPGHSLPSPWDTRDSRKPLTLPPNLSPKFFHRSPREALRRVTSLLIRKGKSHSGI</sequence>
<evidence type="ECO:0000313" key="3">
    <source>
        <dbReference type="Proteomes" id="UP001378592"/>
    </source>
</evidence>